<gene>
    <name evidence="2" type="ORF">PGO_144640</name>
</gene>
<feature type="region of interest" description="Disordered" evidence="1">
    <location>
        <begin position="430"/>
        <end position="458"/>
    </location>
</feature>
<feature type="region of interest" description="Disordered" evidence="1">
    <location>
        <begin position="1099"/>
        <end position="1118"/>
    </location>
</feature>
<feature type="compositionally biased region" description="Basic and acidic residues" evidence="1">
    <location>
        <begin position="1104"/>
        <end position="1118"/>
    </location>
</feature>
<dbReference type="RefSeq" id="XP_028546255.1">
    <property type="nucleotide sequence ID" value="XM_028690454.1"/>
</dbReference>
<keyword evidence="3" id="KW-1185">Reference proteome</keyword>
<dbReference type="OMA" id="YREINYL"/>
<reference evidence="3" key="1">
    <citation type="submission" date="2017-04" db="EMBL/GenBank/DDBJ databases">
        <title>Plasmodium gonderi genome.</title>
        <authorList>
            <person name="Arisue N."/>
            <person name="Honma H."/>
            <person name="Kawai S."/>
            <person name="Tougan T."/>
            <person name="Tanabe K."/>
            <person name="Horii T."/>
        </authorList>
    </citation>
    <scope>NUCLEOTIDE SEQUENCE [LARGE SCALE GENOMIC DNA]</scope>
    <source>
        <strain evidence="3">ATCC 30045</strain>
    </source>
</reference>
<organism evidence="2 3">
    <name type="scientific">Plasmodium gonderi</name>
    <dbReference type="NCBI Taxonomy" id="77519"/>
    <lineage>
        <taxon>Eukaryota</taxon>
        <taxon>Sar</taxon>
        <taxon>Alveolata</taxon>
        <taxon>Apicomplexa</taxon>
        <taxon>Aconoidasida</taxon>
        <taxon>Haemosporida</taxon>
        <taxon>Plasmodiidae</taxon>
        <taxon>Plasmodium</taxon>
        <taxon>Plasmodium (Plasmodium)</taxon>
    </lineage>
</organism>
<evidence type="ECO:0000256" key="1">
    <source>
        <dbReference type="SAM" id="MobiDB-lite"/>
    </source>
</evidence>
<evidence type="ECO:0000313" key="2">
    <source>
        <dbReference type="EMBL" id="GAW83666.1"/>
    </source>
</evidence>
<accession>A0A1Y1JM43</accession>
<dbReference type="OrthoDB" id="370850at2759"/>
<evidence type="ECO:0000313" key="3">
    <source>
        <dbReference type="Proteomes" id="UP000195521"/>
    </source>
</evidence>
<sequence>MDVIELLEKKQFKVVEKNVEKKKLKKIFFAISRLNNLYKGKNKYLLKLWKNVSGEGEYLDTFNNLAFVNFKYICEYVKNSGERSWSDWPKDVDGTQGDSSNFRDAKTVADVFLSQLLHVVRHNAKAEAEAGSGAERGKWSEFEKKKEEVGGPLGERSCVDNERQRKNVMNIPSVIFINEKKEFEILFNLVHPLIYNTYATNLIIDVMKLPRIDIHECYTQLFIFTLFHLYTKNKDVLFFYFMIYKKWKKIKKNIINTKEMIIEWEVIKFVKKKYKKKVYNFKCLRYFLLNLCDRNIIQNFLNYIFTFLHDKFIAISPNKWETDFMTYKKEDNFYEFSFFLYSSVQDLCNDKFAFFAFSRERIKNSLQHDLTEGVFDIYLLLYLVDKCDCDSFVKLRFILVALIKCANSPDMFRQNEQTSLQSVVKRARDKVDQAESDKPDVGQAESGKLDDVSTGNKNLNREKRNISKCVSNFLSKEELTTDIIKKEMFYNWAYVRKCVYLCCYNIINNRKEYTVKYDHLDNNRENTPGYMFNYNHYSDLIRYPNYLSANINDGICRKYVTMTSVLLHMNLIHFRDIWSYTLIKLIENNLFFQIMNLLKIKKKSTLFLLTISSLLKVHYETVQGYVRVERGVLSSSTVHDEKKEEEEKEEKKYHFLIGFYHREIKDTYFSKRRALRKSVMEYSSNENKLMDILCYLLLNIKKCALKLPLNIFKTVFKEAFKYLSIPIHDVKKSIKDYLGSMSLRIVSYIFEIIYLLASYMYYSGDVQTMDDYRKNFYIFPFYFNLIDVYVKFVEKYNKKNNTLLPSMLNYKFVQGFLFLFDYSGGTTRMISERIFSSHESCTSDRLRIMGTSSQPNHIPGEFQSKDKACKSYRKDREEKKIQFLSTVFNGYNFLWRNDENGLFPTSRLTDIENVNLFKYNYYNFVDIPSSADFKWRKEEENVLMLDPFTRERLFNEAYSDYIITIINKFIFYNKNEICCYLYTLIMYVIGKFHTSVSYRFRELNYLIILHVLPWKCCLNFCIKNSQLSCFFFQKFYECVHNLLPEIVLENFTAGFNLHSSVASLGRGINEKTKCVLSPYSWRGKSINIDVENTKRYNKNSHSSWTKEKKEDSKIPNGSEERICTNDSNAIAMVSSSSYHFKGSSGLYAQIVNERKVIKDLFFLNSNNPVHFYTLSNNGGGDIFAESTLLKYCLLINIFIEMVLLKKSPERSDGMTKNQMEEDGERTTLPRSNFIQLMNDLFDEQMCSYYISVFQNPMNFFLRISPKIAQLLVRHDCMDNLIFFIFTKLYNYLSLIPPRLSAKDFLPLSVEDITSLQETAVAQFVLSLEGRNMHNNGIVKCGSADCVSIEGESRRPIIDNLSFFLKKMDALVKTFNVNNLHGLCESGFDTQSAFYLSFYITPEMFSNIFYYLGNNMMAIVSDNFNLEDNIKFYENVNVKKMDPVLEPYNVLKKSSFYTQIVVFYLIVNANNKLMDMQKYKQDLSFYFRKCLQVCFKPYIDNFVSSIIPVMLNFYYFFPSFIPEILTSISEIPVTDPNDHPFGAEIQNFEKKVRRILEVSYKYNADATGVK</sequence>
<dbReference type="Proteomes" id="UP000195521">
    <property type="component" value="Unassembled WGS sequence"/>
</dbReference>
<dbReference type="EMBL" id="BDQF01000015">
    <property type="protein sequence ID" value="GAW83666.1"/>
    <property type="molecule type" value="Genomic_DNA"/>
</dbReference>
<comment type="caution">
    <text evidence="2">The sequence shown here is derived from an EMBL/GenBank/DDBJ whole genome shotgun (WGS) entry which is preliminary data.</text>
</comment>
<proteinExistence type="predicted"/>
<dbReference type="GeneID" id="39750412"/>
<feature type="compositionally biased region" description="Basic and acidic residues" evidence="1">
    <location>
        <begin position="430"/>
        <end position="440"/>
    </location>
</feature>
<protein>
    <submittedName>
        <fullName evidence="2">Uncharacterized protein</fullName>
    </submittedName>
</protein>
<name>A0A1Y1JM43_PLAGO</name>